<dbReference type="EMBL" id="GBRH01171266">
    <property type="protein sequence ID" value="JAE26630.1"/>
    <property type="molecule type" value="Transcribed_RNA"/>
</dbReference>
<protein>
    <submittedName>
        <fullName evidence="1">Uncharacterized protein</fullName>
    </submittedName>
</protein>
<sequence>MRFLCRPVVQGLIRSSLLASVRLPRFGNTVSVEGFMPMFGLDGGLVGHFGSRF</sequence>
<organism evidence="1">
    <name type="scientific">Arundo donax</name>
    <name type="common">Giant reed</name>
    <name type="synonym">Donax arundinaceus</name>
    <dbReference type="NCBI Taxonomy" id="35708"/>
    <lineage>
        <taxon>Eukaryota</taxon>
        <taxon>Viridiplantae</taxon>
        <taxon>Streptophyta</taxon>
        <taxon>Embryophyta</taxon>
        <taxon>Tracheophyta</taxon>
        <taxon>Spermatophyta</taxon>
        <taxon>Magnoliopsida</taxon>
        <taxon>Liliopsida</taxon>
        <taxon>Poales</taxon>
        <taxon>Poaceae</taxon>
        <taxon>PACMAD clade</taxon>
        <taxon>Arundinoideae</taxon>
        <taxon>Arundineae</taxon>
        <taxon>Arundo</taxon>
    </lineage>
</organism>
<evidence type="ECO:0000313" key="1">
    <source>
        <dbReference type="EMBL" id="JAE26630.1"/>
    </source>
</evidence>
<accession>A0A0A9GNF1</accession>
<proteinExistence type="predicted"/>
<dbReference type="AlphaFoldDB" id="A0A0A9GNF1"/>
<reference evidence="1" key="2">
    <citation type="journal article" date="2015" name="Data Brief">
        <title>Shoot transcriptome of the giant reed, Arundo donax.</title>
        <authorList>
            <person name="Barrero R.A."/>
            <person name="Guerrero F.D."/>
            <person name="Moolhuijzen P."/>
            <person name="Goolsby J.A."/>
            <person name="Tidwell J."/>
            <person name="Bellgard S.E."/>
            <person name="Bellgard M.I."/>
        </authorList>
    </citation>
    <scope>NUCLEOTIDE SEQUENCE</scope>
    <source>
        <tissue evidence="1">Shoot tissue taken approximately 20 cm above the soil surface</tissue>
    </source>
</reference>
<reference evidence="1" key="1">
    <citation type="submission" date="2014-09" db="EMBL/GenBank/DDBJ databases">
        <authorList>
            <person name="Magalhaes I.L.F."/>
            <person name="Oliveira U."/>
            <person name="Santos F.R."/>
            <person name="Vidigal T.H.D.A."/>
            <person name="Brescovit A.D."/>
            <person name="Santos A.J."/>
        </authorList>
    </citation>
    <scope>NUCLEOTIDE SEQUENCE</scope>
    <source>
        <tissue evidence="1">Shoot tissue taken approximately 20 cm above the soil surface</tissue>
    </source>
</reference>
<name>A0A0A9GNF1_ARUDO</name>